<dbReference type="InterPro" id="IPR015655">
    <property type="entry name" value="PP2C"/>
</dbReference>
<dbReference type="OrthoDB" id="10264738at2759"/>
<sequence>MTDFFTTDHDEFLLLACDGVWDVMTNQEAVRFVRERLADGAAPTDVACQLLDACLASDPKEARGVGCDNMTAIVVQLRRGAGAPAAAEA</sequence>
<dbReference type="Gene3D" id="3.60.40.10">
    <property type="entry name" value="PPM-type phosphatase domain"/>
    <property type="match status" value="1"/>
</dbReference>
<dbReference type="RefSeq" id="XP_013893539.1">
    <property type="nucleotide sequence ID" value="XM_014038085.1"/>
</dbReference>
<dbReference type="Pfam" id="PF00481">
    <property type="entry name" value="PP2C"/>
    <property type="match status" value="1"/>
</dbReference>
<reference evidence="2 3" key="1">
    <citation type="journal article" date="2013" name="BMC Genomics">
        <title>Reconstruction of the lipid metabolism for the microalga Monoraphidium neglectum from its genome sequence reveals characteristics suitable for biofuel production.</title>
        <authorList>
            <person name="Bogen C."/>
            <person name="Al-Dilaimi A."/>
            <person name="Albersmeier A."/>
            <person name="Wichmann J."/>
            <person name="Grundmann M."/>
            <person name="Rupp O."/>
            <person name="Lauersen K.J."/>
            <person name="Blifernez-Klassen O."/>
            <person name="Kalinowski J."/>
            <person name="Goesmann A."/>
            <person name="Mussgnug J.H."/>
            <person name="Kruse O."/>
        </authorList>
    </citation>
    <scope>NUCLEOTIDE SEQUENCE [LARGE SCALE GENOMIC DNA]</scope>
    <source>
        <strain evidence="2 3">SAG 48.87</strain>
    </source>
</reference>
<dbReference type="PROSITE" id="PS51746">
    <property type="entry name" value="PPM_2"/>
    <property type="match status" value="1"/>
</dbReference>
<dbReference type="GO" id="GO:0004722">
    <property type="term" value="F:protein serine/threonine phosphatase activity"/>
    <property type="evidence" value="ECO:0007669"/>
    <property type="project" value="UniProtKB-EC"/>
</dbReference>
<dbReference type="EMBL" id="KK104049">
    <property type="protein sequence ID" value="KIY94519.1"/>
    <property type="molecule type" value="Genomic_DNA"/>
</dbReference>
<dbReference type="AlphaFoldDB" id="A0A0D2LS60"/>
<evidence type="ECO:0000259" key="1">
    <source>
        <dbReference type="PROSITE" id="PS51746"/>
    </source>
</evidence>
<gene>
    <name evidence="2" type="ORF">MNEG_13445</name>
</gene>
<dbReference type="InterPro" id="IPR001932">
    <property type="entry name" value="PPM-type_phosphatase-like_dom"/>
</dbReference>
<dbReference type="KEGG" id="mng:MNEG_13445"/>
<evidence type="ECO:0000313" key="3">
    <source>
        <dbReference type="Proteomes" id="UP000054498"/>
    </source>
</evidence>
<evidence type="ECO:0000313" key="2">
    <source>
        <dbReference type="EMBL" id="KIY94519.1"/>
    </source>
</evidence>
<proteinExistence type="predicted"/>
<keyword evidence="2" id="KW-0378">Hydrolase</keyword>
<dbReference type="SUPFAM" id="SSF81606">
    <property type="entry name" value="PP2C-like"/>
    <property type="match status" value="1"/>
</dbReference>
<dbReference type="EC" id="3.1.3.16" evidence="2"/>
<organism evidence="2 3">
    <name type="scientific">Monoraphidium neglectum</name>
    <dbReference type="NCBI Taxonomy" id="145388"/>
    <lineage>
        <taxon>Eukaryota</taxon>
        <taxon>Viridiplantae</taxon>
        <taxon>Chlorophyta</taxon>
        <taxon>core chlorophytes</taxon>
        <taxon>Chlorophyceae</taxon>
        <taxon>CS clade</taxon>
        <taxon>Sphaeropleales</taxon>
        <taxon>Selenastraceae</taxon>
        <taxon>Monoraphidium</taxon>
    </lineage>
</organism>
<dbReference type="Proteomes" id="UP000054498">
    <property type="component" value="Unassembled WGS sequence"/>
</dbReference>
<feature type="domain" description="PPM-type phosphatase" evidence="1">
    <location>
        <begin position="1"/>
        <end position="77"/>
    </location>
</feature>
<dbReference type="PANTHER" id="PTHR47992">
    <property type="entry name" value="PROTEIN PHOSPHATASE"/>
    <property type="match status" value="1"/>
</dbReference>
<name>A0A0D2LS60_9CHLO</name>
<dbReference type="InterPro" id="IPR036457">
    <property type="entry name" value="PPM-type-like_dom_sf"/>
</dbReference>
<keyword evidence="3" id="KW-1185">Reference proteome</keyword>
<accession>A0A0D2LS60</accession>
<protein>
    <submittedName>
        <fullName evidence="2">Protein phosphatase 2C</fullName>
        <ecNumber evidence="2">3.1.3.16</ecNumber>
    </submittedName>
</protein>
<dbReference type="GeneID" id="25730908"/>